<dbReference type="AlphaFoldDB" id="A0A4P6MX10"/>
<dbReference type="KEGG" id="jli:EXU32_02155"/>
<proteinExistence type="predicted"/>
<dbReference type="EMBL" id="CP036164">
    <property type="protein sequence ID" value="QBF47459.1"/>
    <property type="molecule type" value="Genomic_DNA"/>
</dbReference>
<dbReference type="OrthoDB" id="3718343at2"/>
<reference evidence="4 6" key="1">
    <citation type="submission" date="2019-02" db="EMBL/GenBank/DDBJ databases">
        <title>Genomic data mining of an Antarctic deep-sea actinobacterium, Janibacterlimosus P3-3-X1.</title>
        <authorList>
            <person name="Liao L."/>
            <person name="Chen B."/>
        </authorList>
    </citation>
    <scope>NUCLEOTIDE SEQUENCE [LARGE SCALE GENOMIC DNA]</scope>
    <source>
        <strain evidence="4 6">P3-3-X1</strain>
    </source>
</reference>
<organism evidence="4 6">
    <name type="scientific">Janibacter limosus</name>
    <dbReference type="NCBI Taxonomy" id="53458"/>
    <lineage>
        <taxon>Bacteria</taxon>
        <taxon>Bacillati</taxon>
        <taxon>Actinomycetota</taxon>
        <taxon>Actinomycetes</taxon>
        <taxon>Micrococcales</taxon>
        <taxon>Intrasporangiaceae</taxon>
        <taxon>Janibacter</taxon>
    </lineage>
</organism>
<evidence type="ECO:0000313" key="5">
    <source>
        <dbReference type="EMBL" id="QBF47459.1"/>
    </source>
</evidence>
<dbReference type="Proteomes" id="UP000290408">
    <property type="component" value="Chromosome"/>
</dbReference>
<protein>
    <submittedName>
        <fullName evidence="4">IS1380 family transposase</fullName>
    </submittedName>
</protein>
<name>A0A4P6MX10_9MICO</name>
<dbReference type="InterPro" id="IPR047960">
    <property type="entry name" value="Transpos_IS1380"/>
</dbReference>
<dbReference type="EMBL" id="CP036164">
    <property type="protein sequence ID" value="QBF45963.1"/>
    <property type="molecule type" value="Genomic_DNA"/>
</dbReference>
<evidence type="ECO:0000313" key="3">
    <source>
        <dbReference type="EMBL" id="QBF45174.1"/>
    </source>
</evidence>
<dbReference type="Pfam" id="PF13701">
    <property type="entry name" value="DDE_Tnp_1_4"/>
    <property type="match status" value="1"/>
</dbReference>
<dbReference type="KEGG" id="jli:EXU32_15095"/>
<feature type="domain" description="Transposase DDE" evidence="1">
    <location>
        <begin position="4"/>
        <end position="442"/>
    </location>
</feature>
<dbReference type="InterPro" id="IPR025668">
    <property type="entry name" value="Tnp_DDE_dom"/>
</dbReference>
<dbReference type="KEGG" id="jli:EXU32_01610"/>
<dbReference type="RefSeq" id="WP_130628322.1">
    <property type="nucleotide sequence ID" value="NZ_CP036164.1"/>
</dbReference>
<accession>A0A4P6MX10</accession>
<dbReference type="KEGG" id="jli:EXU32_06690"/>
<evidence type="ECO:0000259" key="1">
    <source>
        <dbReference type="Pfam" id="PF13701"/>
    </source>
</evidence>
<evidence type="ECO:0000313" key="2">
    <source>
        <dbReference type="EMBL" id="QBF45077.1"/>
    </source>
</evidence>
<dbReference type="EMBL" id="CP036164">
    <property type="protein sequence ID" value="QBF45174.1"/>
    <property type="molecule type" value="Genomic_DNA"/>
</dbReference>
<evidence type="ECO:0000313" key="6">
    <source>
        <dbReference type="Proteomes" id="UP000290408"/>
    </source>
</evidence>
<keyword evidence="6" id="KW-1185">Reference proteome</keyword>
<gene>
    <name evidence="2" type="ORF">EXU32_01610</name>
    <name evidence="3" type="ORF">EXU32_02155</name>
    <name evidence="4" type="ORF">EXU32_06690</name>
    <name evidence="5" type="ORF">EXU32_15095</name>
</gene>
<dbReference type="NCBIfam" id="NF033539">
    <property type="entry name" value="transpos_IS1380"/>
    <property type="match status" value="1"/>
</dbReference>
<sequence>MQSSHNLTAVFDDPNLVSCAGLAPTMALAQRAGLARLVTKHLTLEGDGSANAHLKIPALVAGMVAGADSIDDMDLLRHGGMDRLFTGVRAPSTLGTFLRTFTFGHVRQLDAIASRFLTGLTKQSPVLPGAHRIAYLDVDDTIKATHGYAKQGVGYGYNHVKGVNALIATLSTPLAAPVIVGTRLRKGNTNSARGAGKFVADALATSRAAGATGELIVRADSAYYGHDVAAAAHRSGARFSVTARMNTAVTAAISTISEESWVPIRYPNAIWDEDEQRLVSDAEVAEIPFTAFTSRRKSEHITARLIVRRVKRLNPTSVPAGQGELFPTYRHHGVFTDTPLPMLDAEVAHRAHAIIEQVHADLRSGPLAHAPSGSFAANSAWLVLAAIAFNLTRAAGALASLFHAKATTATIRDQLISVPARLARSARRLRLHLPEGWPWQYAWEVLFAATCAPPGTARN</sequence>
<dbReference type="EMBL" id="CP036164">
    <property type="protein sequence ID" value="QBF45077.1"/>
    <property type="molecule type" value="Genomic_DNA"/>
</dbReference>
<evidence type="ECO:0000313" key="4">
    <source>
        <dbReference type="EMBL" id="QBF45963.1"/>
    </source>
</evidence>